<feature type="transmembrane region" description="Helical" evidence="2">
    <location>
        <begin position="34"/>
        <end position="53"/>
    </location>
</feature>
<protein>
    <submittedName>
        <fullName evidence="3">Uncharacterized protein</fullName>
    </submittedName>
</protein>
<feature type="compositionally biased region" description="Low complexity" evidence="1">
    <location>
        <begin position="151"/>
        <end position="183"/>
    </location>
</feature>
<reference evidence="3" key="1">
    <citation type="journal article" date="2021" name="Sci. Rep.">
        <title>Diploid genomic architecture of Nitzschia inconspicua, an elite biomass production diatom.</title>
        <authorList>
            <person name="Oliver A."/>
            <person name="Podell S."/>
            <person name="Pinowska A."/>
            <person name="Traller J.C."/>
            <person name="Smith S.R."/>
            <person name="McClure R."/>
            <person name="Beliaev A."/>
            <person name="Bohutskyi P."/>
            <person name="Hill E.A."/>
            <person name="Rabines A."/>
            <person name="Zheng H."/>
            <person name="Allen L.Z."/>
            <person name="Kuo A."/>
            <person name="Grigoriev I.V."/>
            <person name="Allen A.E."/>
            <person name="Hazlebeck D."/>
            <person name="Allen E.E."/>
        </authorList>
    </citation>
    <scope>NUCLEOTIDE SEQUENCE</scope>
    <source>
        <strain evidence="3">Hildebrandi</strain>
    </source>
</reference>
<accession>A0A9K3M080</accession>
<proteinExistence type="predicted"/>
<keyword evidence="4" id="KW-1185">Reference proteome</keyword>
<feature type="region of interest" description="Disordered" evidence="1">
    <location>
        <begin position="73"/>
        <end position="101"/>
    </location>
</feature>
<evidence type="ECO:0000313" key="4">
    <source>
        <dbReference type="Proteomes" id="UP000693970"/>
    </source>
</evidence>
<sequence length="201" mass="23426">MSNNVMKSEKSASFSKQRQLSVRTSIDNLSEDEIVFLFFLLVAVLIVLIIVTLKQCENLQQTMLERRRWERDHGISSGSMSRRRKADRSSKRSGEYDFFTHSSDDIQEQHVNVRRNRQTSFQELQVEVQHMRQFQQSVRSQVSMLEEFVEQRQQTQHRQQPNPYNGSSTNSPNSSQASQANNTIRPLASETTLRKRHPVKG</sequence>
<evidence type="ECO:0000256" key="1">
    <source>
        <dbReference type="SAM" id="MobiDB-lite"/>
    </source>
</evidence>
<comment type="caution">
    <text evidence="3">The sequence shown here is derived from an EMBL/GenBank/DDBJ whole genome shotgun (WGS) entry which is preliminary data.</text>
</comment>
<keyword evidence="2" id="KW-0472">Membrane</keyword>
<dbReference type="AlphaFoldDB" id="A0A9K3M080"/>
<evidence type="ECO:0000313" key="3">
    <source>
        <dbReference type="EMBL" id="KAG7371379.1"/>
    </source>
</evidence>
<keyword evidence="2" id="KW-1133">Transmembrane helix</keyword>
<dbReference type="Proteomes" id="UP000693970">
    <property type="component" value="Unassembled WGS sequence"/>
</dbReference>
<organism evidence="3 4">
    <name type="scientific">Nitzschia inconspicua</name>
    <dbReference type="NCBI Taxonomy" id="303405"/>
    <lineage>
        <taxon>Eukaryota</taxon>
        <taxon>Sar</taxon>
        <taxon>Stramenopiles</taxon>
        <taxon>Ochrophyta</taxon>
        <taxon>Bacillariophyta</taxon>
        <taxon>Bacillariophyceae</taxon>
        <taxon>Bacillariophycidae</taxon>
        <taxon>Bacillariales</taxon>
        <taxon>Bacillariaceae</taxon>
        <taxon>Nitzschia</taxon>
    </lineage>
</organism>
<reference evidence="3" key="2">
    <citation type="submission" date="2021-04" db="EMBL/GenBank/DDBJ databases">
        <authorList>
            <person name="Podell S."/>
        </authorList>
    </citation>
    <scope>NUCLEOTIDE SEQUENCE</scope>
    <source>
        <strain evidence="3">Hildebrandi</strain>
    </source>
</reference>
<name>A0A9K3M080_9STRA</name>
<gene>
    <name evidence="3" type="ORF">IV203_019949</name>
</gene>
<keyword evidence="2" id="KW-0812">Transmembrane</keyword>
<feature type="region of interest" description="Disordered" evidence="1">
    <location>
        <begin position="148"/>
        <end position="201"/>
    </location>
</feature>
<evidence type="ECO:0000256" key="2">
    <source>
        <dbReference type="SAM" id="Phobius"/>
    </source>
</evidence>
<dbReference type="EMBL" id="JAGRRH010000004">
    <property type="protein sequence ID" value="KAG7371379.1"/>
    <property type="molecule type" value="Genomic_DNA"/>
</dbReference>